<feature type="transmembrane region" description="Helical" evidence="7">
    <location>
        <begin position="176"/>
        <end position="194"/>
    </location>
</feature>
<keyword evidence="4 7" id="KW-0812">Transmembrane</keyword>
<evidence type="ECO:0000256" key="2">
    <source>
        <dbReference type="ARBA" id="ARBA00022448"/>
    </source>
</evidence>
<accession>A0A643F863</accession>
<dbReference type="Pfam" id="PF00662">
    <property type="entry name" value="Proton_antipo_N"/>
    <property type="match status" value="1"/>
</dbReference>
<evidence type="ECO:0000313" key="11">
    <source>
        <dbReference type="EMBL" id="KAB0574840.1"/>
    </source>
</evidence>
<dbReference type="Pfam" id="PF00361">
    <property type="entry name" value="Proton_antipo_M"/>
    <property type="match status" value="1"/>
</dbReference>
<evidence type="ECO:0000256" key="1">
    <source>
        <dbReference type="ARBA" id="ARBA00004127"/>
    </source>
</evidence>
<feature type="transmembrane region" description="Helical" evidence="7">
    <location>
        <begin position="246"/>
        <end position="264"/>
    </location>
</feature>
<keyword evidence="5 7" id="KW-1133">Transmembrane helix</keyword>
<feature type="domain" description="NADH:quinone oxidoreductase/Mrp antiporter transmembrane" evidence="9">
    <location>
        <begin position="130"/>
        <end position="353"/>
    </location>
</feature>
<dbReference type="InterPro" id="IPR003945">
    <property type="entry name" value="NU5C-like"/>
</dbReference>
<dbReference type="PRINTS" id="PR01434">
    <property type="entry name" value="NADHDHGNASE5"/>
</dbReference>
<comment type="function">
    <text evidence="7">Part of an energy-coupled inorganic carbon pump.</text>
</comment>
<evidence type="ECO:0000256" key="6">
    <source>
        <dbReference type="ARBA" id="ARBA00023136"/>
    </source>
</evidence>
<dbReference type="HAMAP" id="MF_00862">
    <property type="entry name" value="DabB"/>
    <property type="match status" value="1"/>
</dbReference>
<evidence type="ECO:0000256" key="5">
    <source>
        <dbReference type="ARBA" id="ARBA00022989"/>
    </source>
</evidence>
<dbReference type="OrthoDB" id="9811798at2"/>
<sequence>MSSLSLGLALSALTPAALMTLVAVRGRLLPADESPAATWSFFRRGAGLALAAALLTVLLQLLRQWRGAPLPVVEDLLLSPLSAWVALLVQFLGTVIGVFSSRYLQGEPGQGRYMGRLAGVLAGVHVLLLADQWLILILAWAWVGHALHGLLCFYPDRPFAQLAAHKKRVSDRLADLLLLAAAAGAWQATGSGKLSAALDQAAQQGAGPGLTLAAVALAAAVIVRTAHVPLQGWLLQVMEAPTPVSALLHAGVVNLGGFVLIRFAPLLEAVPAARALLVAFGLASALLAAFAMLTRISIKVRLAWSTVAQMGFMVLECGLGLYQMAALHLLGHSLYKAHHFLAASEVVAHTRQHMLSAAAPVRRASLLLAPLLSLAVVAAVQAALQAAPAGWAAVGGPGLHLALPQGLGHWPLWWSALLALAWAPLLWLSGGAGRSAGEQARALLSGGAMVAGLAALVALGHALPMGLEDQPDPLLGAVALAGMAVLYLGLASLQWQRGVWTAARRWTYAGYYVDDLVTRLACRLWPARWAAPAWAGTAAAWPAHRSSAPASASAA</sequence>
<evidence type="ECO:0000259" key="10">
    <source>
        <dbReference type="Pfam" id="PF00662"/>
    </source>
</evidence>
<dbReference type="AlphaFoldDB" id="A0A643F863"/>
<feature type="transmembrane region" description="Helical" evidence="7">
    <location>
        <begin position="310"/>
        <end position="330"/>
    </location>
</feature>
<comment type="subcellular location">
    <subcellularLocation>
        <location evidence="7">Cell membrane</location>
        <topology evidence="7">Multi-pass membrane protein</topology>
    </subcellularLocation>
    <subcellularLocation>
        <location evidence="1">Endomembrane system</location>
        <topology evidence="1">Multi-pass membrane protein</topology>
    </subcellularLocation>
    <subcellularLocation>
        <location evidence="8">Membrane</location>
        <topology evidence="8">Multi-pass membrane protein</topology>
    </subcellularLocation>
</comment>
<feature type="transmembrane region" description="Helical" evidence="7">
    <location>
        <begin position="412"/>
        <end position="430"/>
    </location>
</feature>
<evidence type="ECO:0000256" key="7">
    <source>
        <dbReference type="HAMAP-Rule" id="MF_00862"/>
    </source>
</evidence>
<feature type="transmembrane region" description="Helical" evidence="7">
    <location>
        <begin position="206"/>
        <end position="226"/>
    </location>
</feature>
<feature type="transmembrane region" description="Helical" evidence="7">
    <location>
        <begin position="366"/>
        <end position="392"/>
    </location>
</feature>
<comment type="similarity">
    <text evidence="7">Belongs to the inorganic carbon transporter (TC 9.A.2) DabB family.</text>
</comment>
<dbReference type="InterPro" id="IPR001750">
    <property type="entry name" value="ND/Mrp_TM"/>
</dbReference>
<dbReference type="GO" id="GO:0003954">
    <property type="term" value="F:NADH dehydrogenase activity"/>
    <property type="evidence" value="ECO:0007669"/>
    <property type="project" value="TreeGrafter"/>
</dbReference>
<proteinExistence type="inferred from homology"/>
<feature type="transmembrane region" description="Helical" evidence="7">
    <location>
        <begin position="45"/>
        <end position="62"/>
    </location>
</feature>
<name>A0A643F863_IDEDE</name>
<dbReference type="GO" id="GO:0042773">
    <property type="term" value="P:ATP synthesis coupled electron transport"/>
    <property type="evidence" value="ECO:0007669"/>
    <property type="project" value="InterPro"/>
</dbReference>
<evidence type="ECO:0000256" key="8">
    <source>
        <dbReference type="RuleBase" id="RU000320"/>
    </source>
</evidence>
<feature type="transmembrane region" description="Helical" evidence="7">
    <location>
        <begin position="442"/>
        <end position="462"/>
    </location>
</feature>
<reference evidence="11 12" key="1">
    <citation type="submission" date="2019-09" db="EMBL/GenBank/DDBJ databases">
        <title>Draft genome sequences of 48 bacterial type strains from the CCUG.</title>
        <authorList>
            <person name="Tunovic T."/>
            <person name="Pineiro-Iglesias B."/>
            <person name="Unosson C."/>
            <person name="Inganas E."/>
            <person name="Ohlen M."/>
            <person name="Cardew S."/>
            <person name="Jensie-Markopoulos S."/>
            <person name="Salva-Serra F."/>
            <person name="Jaen-Luchoro D."/>
            <person name="Karlsson R."/>
            <person name="Svensson-Stadler L."/>
            <person name="Chun J."/>
            <person name="Moore E."/>
        </authorList>
    </citation>
    <scope>NUCLEOTIDE SEQUENCE [LARGE SCALE GENOMIC DNA]</scope>
    <source>
        <strain evidence="11 12">CCUG 30977</strain>
    </source>
</reference>
<feature type="transmembrane region" description="Helical" evidence="7">
    <location>
        <begin position="474"/>
        <end position="495"/>
    </location>
</feature>
<evidence type="ECO:0000259" key="9">
    <source>
        <dbReference type="Pfam" id="PF00361"/>
    </source>
</evidence>
<feature type="transmembrane region" description="Helical" evidence="7">
    <location>
        <begin position="82"/>
        <end position="105"/>
    </location>
</feature>
<feature type="transmembrane region" description="Helical" evidence="7">
    <location>
        <begin position="276"/>
        <end position="298"/>
    </location>
</feature>
<evidence type="ECO:0000313" key="12">
    <source>
        <dbReference type="Proteomes" id="UP000430120"/>
    </source>
</evidence>
<keyword evidence="6 7" id="KW-0472">Membrane</keyword>
<dbReference type="EMBL" id="VZPB01000070">
    <property type="protein sequence ID" value="KAB0574840.1"/>
    <property type="molecule type" value="Genomic_DNA"/>
</dbReference>
<dbReference type="GO" id="GO:0008137">
    <property type="term" value="F:NADH dehydrogenase (ubiquinone) activity"/>
    <property type="evidence" value="ECO:0007669"/>
    <property type="project" value="InterPro"/>
</dbReference>
<feature type="transmembrane region" description="Helical" evidence="7">
    <location>
        <begin position="117"/>
        <end position="143"/>
    </location>
</feature>
<protein>
    <recommendedName>
        <fullName evidence="7">Probable inorganic carbon transporter subunit DabB</fullName>
    </recommendedName>
</protein>
<dbReference type="GO" id="GO:0015990">
    <property type="term" value="P:electron transport coupled proton transport"/>
    <property type="evidence" value="ECO:0007669"/>
    <property type="project" value="TreeGrafter"/>
</dbReference>
<comment type="subunit">
    <text evidence="7">Forms a complex with DabA.</text>
</comment>
<feature type="transmembrane region" description="Helical" evidence="7">
    <location>
        <begin position="6"/>
        <end position="24"/>
    </location>
</feature>
<evidence type="ECO:0000256" key="4">
    <source>
        <dbReference type="ARBA" id="ARBA00022692"/>
    </source>
</evidence>
<keyword evidence="3 7" id="KW-1003">Cell membrane</keyword>
<dbReference type="GO" id="GO:0005886">
    <property type="term" value="C:plasma membrane"/>
    <property type="evidence" value="ECO:0007669"/>
    <property type="project" value="UniProtKB-SubCell"/>
</dbReference>
<evidence type="ECO:0000256" key="3">
    <source>
        <dbReference type="ARBA" id="ARBA00022475"/>
    </source>
</evidence>
<dbReference type="Proteomes" id="UP000430120">
    <property type="component" value="Unassembled WGS sequence"/>
</dbReference>
<dbReference type="PANTHER" id="PTHR42829:SF1">
    <property type="entry name" value="INORGANIC CARBON TRANSPORTER SUBUNIT DABB-RELATED"/>
    <property type="match status" value="1"/>
</dbReference>
<keyword evidence="2 7" id="KW-0813">Transport</keyword>
<feature type="domain" description="NADH-Ubiquinone oxidoreductase (complex I) chain 5 N-terminal" evidence="10">
    <location>
        <begin position="76"/>
        <end position="114"/>
    </location>
</feature>
<dbReference type="GO" id="GO:0012505">
    <property type="term" value="C:endomembrane system"/>
    <property type="evidence" value="ECO:0007669"/>
    <property type="project" value="UniProtKB-SubCell"/>
</dbReference>
<dbReference type="RefSeq" id="WP_151125697.1">
    <property type="nucleotide sequence ID" value="NZ_CP088082.1"/>
</dbReference>
<organism evidence="11 12">
    <name type="scientific">Ideonella dechloratans</name>
    <dbReference type="NCBI Taxonomy" id="36863"/>
    <lineage>
        <taxon>Bacteria</taxon>
        <taxon>Pseudomonadati</taxon>
        <taxon>Pseudomonadota</taxon>
        <taxon>Betaproteobacteria</taxon>
        <taxon>Burkholderiales</taxon>
        <taxon>Sphaerotilaceae</taxon>
        <taxon>Ideonella</taxon>
    </lineage>
</organism>
<comment type="caution">
    <text evidence="11">The sequence shown here is derived from an EMBL/GenBank/DDBJ whole genome shotgun (WGS) entry which is preliminary data.</text>
</comment>
<dbReference type="PANTHER" id="PTHR42829">
    <property type="entry name" value="NADH-UBIQUINONE OXIDOREDUCTASE CHAIN 5"/>
    <property type="match status" value="1"/>
</dbReference>
<gene>
    <name evidence="7" type="primary">dabB</name>
    <name evidence="11" type="ORF">F7Q92_19230</name>
</gene>
<dbReference type="NCBIfam" id="NF006029">
    <property type="entry name" value="PRK08168.1"/>
    <property type="match status" value="1"/>
</dbReference>
<keyword evidence="12" id="KW-1185">Reference proteome</keyword>
<dbReference type="InterPro" id="IPR001516">
    <property type="entry name" value="Proton_antipo_N"/>
</dbReference>
<dbReference type="InterPro" id="IPR046396">
    <property type="entry name" value="Transporter_DabB"/>
</dbReference>